<protein>
    <submittedName>
        <fullName evidence="2">Uncharacterized protein</fullName>
    </submittedName>
</protein>
<accession>A0A176Z048</accession>
<name>A0A176Z048_9BRAD</name>
<organism evidence="2 3">
    <name type="scientific">Bradyrhizobium centrolobii</name>
    <dbReference type="NCBI Taxonomy" id="1505087"/>
    <lineage>
        <taxon>Bacteria</taxon>
        <taxon>Pseudomonadati</taxon>
        <taxon>Pseudomonadota</taxon>
        <taxon>Alphaproteobacteria</taxon>
        <taxon>Hyphomicrobiales</taxon>
        <taxon>Nitrobacteraceae</taxon>
        <taxon>Bradyrhizobium</taxon>
    </lineage>
</organism>
<dbReference type="Proteomes" id="UP000076959">
    <property type="component" value="Unassembled WGS sequence"/>
</dbReference>
<comment type="caution">
    <text evidence="2">The sequence shown here is derived from an EMBL/GenBank/DDBJ whole genome shotgun (WGS) entry which is preliminary data.</text>
</comment>
<evidence type="ECO:0000256" key="1">
    <source>
        <dbReference type="SAM" id="MobiDB-lite"/>
    </source>
</evidence>
<evidence type="ECO:0000313" key="2">
    <source>
        <dbReference type="EMBL" id="OAF12888.1"/>
    </source>
</evidence>
<evidence type="ECO:0000313" key="3">
    <source>
        <dbReference type="Proteomes" id="UP000076959"/>
    </source>
</evidence>
<feature type="region of interest" description="Disordered" evidence="1">
    <location>
        <begin position="25"/>
        <end position="46"/>
    </location>
</feature>
<dbReference type="AlphaFoldDB" id="A0A176Z048"/>
<sequence length="109" mass="12128">MLKQYFSFYRLGQISMGAASYGARPGRRIGVGRDDDQRHGGTNAPLVPQQIDSAEARHAHVGDQAIKTIRFEFGHEGLRSIKCATRDVHRPKKFGKSLSHSFVVVYDGN</sequence>
<proteinExistence type="predicted"/>
<dbReference type="EMBL" id="LUUB01000038">
    <property type="protein sequence ID" value="OAF12888.1"/>
    <property type="molecule type" value="Genomic_DNA"/>
</dbReference>
<keyword evidence="3" id="KW-1185">Reference proteome</keyword>
<reference evidence="2 3" key="1">
    <citation type="submission" date="2016-03" db="EMBL/GenBank/DDBJ databases">
        <title>Draft Genome Sequence of the Strain BR 10245 (Bradyrhizobium sp.) isolated from nodules of Centrolobium paraense.</title>
        <authorList>
            <person name="Simoes-Araujo J.L.Sr."/>
            <person name="Barauna A.C."/>
            <person name="Silva K."/>
            <person name="Zilli J.E."/>
        </authorList>
    </citation>
    <scope>NUCLEOTIDE SEQUENCE [LARGE SCALE GENOMIC DNA]</scope>
    <source>
        <strain evidence="2 3">BR 10245</strain>
    </source>
</reference>
<gene>
    <name evidence="2" type="ORF">AYJ54_44880</name>
</gene>